<organism evidence="1">
    <name type="scientific">Fopius arisanus</name>
    <dbReference type="NCBI Taxonomy" id="64838"/>
    <lineage>
        <taxon>Eukaryota</taxon>
        <taxon>Metazoa</taxon>
        <taxon>Ecdysozoa</taxon>
        <taxon>Arthropoda</taxon>
        <taxon>Hexapoda</taxon>
        <taxon>Insecta</taxon>
        <taxon>Pterygota</taxon>
        <taxon>Neoptera</taxon>
        <taxon>Endopterygota</taxon>
        <taxon>Hymenoptera</taxon>
        <taxon>Apocrita</taxon>
        <taxon>Ichneumonoidea</taxon>
        <taxon>Braconidae</taxon>
        <taxon>Opiinae</taxon>
        <taxon>Fopius</taxon>
    </lineage>
</organism>
<name>A0A0C9QHM5_9HYME</name>
<dbReference type="AlphaFoldDB" id="A0A0C9QHM5"/>
<proteinExistence type="predicted"/>
<reference evidence="1" key="1">
    <citation type="submission" date="2015-01" db="EMBL/GenBank/DDBJ databases">
        <title>Transcriptome Assembly of Fopius arisanus.</title>
        <authorList>
            <person name="Geib S."/>
        </authorList>
    </citation>
    <scope>NUCLEOTIDE SEQUENCE</scope>
</reference>
<protein>
    <submittedName>
        <fullName evidence="1">HtrA protein</fullName>
    </submittedName>
</protein>
<accession>A0A0C9QHM5</accession>
<gene>
    <name evidence="1" type="primary">htrA</name>
    <name evidence="1" type="ORF">g.49858</name>
</gene>
<sequence>MFFLNLLEYIKCSYHVSCSPSKSSKNLVHKQLSTEVAKLLSTSPFSSTICGDPLVHCLIKTIHRFSPYLTYHNPPKQHNFPTEIKKNIHFCIEFALTFLFALPARDKGNENWGKMQPQFQ</sequence>
<dbReference type="EMBL" id="GBYB01014153">
    <property type="protein sequence ID" value="JAG83920.1"/>
    <property type="molecule type" value="Transcribed_RNA"/>
</dbReference>
<evidence type="ECO:0000313" key="1">
    <source>
        <dbReference type="EMBL" id="JAG83920.1"/>
    </source>
</evidence>